<dbReference type="RefSeq" id="XP_018149693.1">
    <property type="nucleotide sequence ID" value="XM_018281144.1"/>
</dbReference>
<dbReference type="Gene3D" id="2.60.40.2970">
    <property type="match status" value="1"/>
</dbReference>
<dbReference type="EMBL" id="LSBJ02000001">
    <property type="protein sequence ID" value="OAQ73610.1"/>
    <property type="molecule type" value="Genomic_DNA"/>
</dbReference>
<evidence type="ECO:0000313" key="2">
    <source>
        <dbReference type="Proteomes" id="UP000078397"/>
    </source>
</evidence>
<evidence type="ECO:0000313" key="1">
    <source>
        <dbReference type="EMBL" id="OAQ73610.1"/>
    </source>
</evidence>
<dbReference type="Proteomes" id="UP000078397">
    <property type="component" value="Unassembled WGS sequence"/>
</dbReference>
<accession>A0A179G7X8</accession>
<sequence length="206" mass="21687">MSSLRSHPVSRAALGILLIVALILTYRMSLGPTTHAKSYVRMTDRSSINLIPKLEVTLKQTSASPATVQVSVTNKNDYAVTVLSYDSPLDVMALSLGLVTITPDGASKPLNLPKRQVRRVMPPPSDALIPIAPGKTATSDVVLAGSGVEEALGSVSKVSVRISGNWQAVWAKRKEDIGEVKLGGVQPDPAVFSGGFSSEAVRVTVG</sequence>
<name>A0A179G7X8_METCM</name>
<dbReference type="OrthoDB" id="4664297at2759"/>
<gene>
    <name evidence="1" type="ORF">VFPPC_01289</name>
</gene>
<keyword evidence="2" id="KW-1185">Reference proteome</keyword>
<organism evidence="1 2">
    <name type="scientific">Pochonia chlamydosporia 170</name>
    <dbReference type="NCBI Taxonomy" id="1380566"/>
    <lineage>
        <taxon>Eukaryota</taxon>
        <taxon>Fungi</taxon>
        <taxon>Dikarya</taxon>
        <taxon>Ascomycota</taxon>
        <taxon>Pezizomycotina</taxon>
        <taxon>Sordariomycetes</taxon>
        <taxon>Hypocreomycetidae</taxon>
        <taxon>Hypocreales</taxon>
        <taxon>Clavicipitaceae</taxon>
        <taxon>Pochonia</taxon>
    </lineage>
</organism>
<dbReference type="GeneID" id="28845138"/>
<proteinExistence type="predicted"/>
<protein>
    <submittedName>
        <fullName evidence="1">Uncharacterized protein</fullName>
    </submittedName>
</protein>
<dbReference type="AlphaFoldDB" id="A0A179G7X8"/>
<comment type="caution">
    <text evidence="1">The sequence shown here is derived from an EMBL/GenBank/DDBJ whole genome shotgun (WGS) entry which is preliminary data.</text>
</comment>
<reference evidence="1 2" key="1">
    <citation type="journal article" date="2016" name="PLoS Pathog.">
        <title>Biosynthesis of antibiotic leucinostatins in bio-control fungus Purpureocillium lilacinum and their inhibition on phytophthora revealed by genome mining.</title>
        <authorList>
            <person name="Wang G."/>
            <person name="Liu Z."/>
            <person name="Lin R."/>
            <person name="Li E."/>
            <person name="Mao Z."/>
            <person name="Ling J."/>
            <person name="Yang Y."/>
            <person name="Yin W.B."/>
            <person name="Xie B."/>
        </authorList>
    </citation>
    <scope>NUCLEOTIDE SEQUENCE [LARGE SCALE GENOMIC DNA]</scope>
    <source>
        <strain evidence="1">170</strain>
    </source>
</reference>
<dbReference type="KEGG" id="pchm:VFPPC_01289"/>